<reference evidence="2 3" key="1">
    <citation type="submission" date="2017-06" db="EMBL/GenBank/DDBJ databases">
        <title>Ant-infecting Ophiocordyceps genomes reveal a high diversity of potential behavioral manipulation genes and a possible major role for enterotoxins.</title>
        <authorList>
            <person name="De Bekker C."/>
            <person name="Evans H.C."/>
            <person name="Brachmann A."/>
            <person name="Hughes D.P."/>
        </authorList>
    </citation>
    <scope>NUCLEOTIDE SEQUENCE [LARGE SCALE GENOMIC DNA]</scope>
    <source>
        <strain evidence="2 3">1348a</strain>
    </source>
</reference>
<feature type="signal peptide" evidence="1">
    <location>
        <begin position="1"/>
        <end position="18"/>
    </location>
</feature>
<dbReference type="EMBL" id="NJEU01000020">
    <property type="protein sequence ID" value="PHH83263.1"/>
    <property type="molecule type" value="Genomic_DNA"/>
</dbReference>
<feature type="chain" id="PRO_5013084144" evidence="1">
    <location>
        <begin position="19"/>
        <end position="115"/>
    </location>
</feature>
<comment type="caution">
    <text evidence="2">The sequence shown here is derived from an EMBL/GenBank/DDBJ whole genome shotgun (WGS) entry which is preliminary data.</text>
</comment>
<evidence type="ECO:0000256" key="1">
    <source>
        <dbReference type="SAM" id="SignalP"/>
    </source>
</evidence>
<sequence>MLFSTLATAITLATGAAASPVARNKHVADFRIYGGTDCFKENKGVWTVIDTDFRPNECKSLNDDSVKSVSVADINNGCKLHIFTDSACSKGRETVSQGQCRGSHQGYKAWAMNCS</sequence>
<gene>
    <name evidence="2" type="ORF">CDD82_2683</name>
</gene>
<accession>A0A2C5ZTV8</accession>
<keyword evidence="1" id="KW-0732">Signal</keyword>
<evidence type="ECO:0000313" key="2">
    <source>
        <dbReference type="EMBL" id="PHH83263.1"/>
    </source>
</evidence>
<name>A0A2C5ZTV8_9HYPO</name>
<organism evidence="2 3">
    <name type="scientific">Ophiocordyceps australis</name>
    <dbReference type="NCBI Taxonomy" id="1399860"/>
    <lineage>
        <taxon>Eukaryota</taxon>
        <taxon>Fungi</taxon>
        <taxon>Dikarya</taxon>
        <taxon>Ascomycota</taxon>
        <taxon>Pezizomycotina</taxon>
        <taxon>Sordariomycetes</taxon>
        <taxon>Hypocreomycetidae</taxon>
        <taxon>Hypocreales</taxon>
        <taxon>Ophiocordycipitaceae</taxon>
        <taxon>Ophiocordyceps</taxon>
    </lineage>
</organism>
<keyword evidence="3" id="KW-1185">Reference proteome</keyword>
<dbReference type="Proteomes" id="UP000224854">
    <property type="component" value="Unassembled WGS sequence"/>
</dbReference>
<dbReference type="OrthoDB" id="4691160at2759"/>
<proteinExistence type="predicted"/>
<dbReference type="AlphaFoldDB" id="A0A2C5ZTV8"/>
<protein>
    <submittedName>
        <fullName evidence="2">Uncharacterized protein</fullName>
    </submittedName>
</protein>
<evidence type="ECO:0000313" key="3">
    <source>
        <dbReference type="Proteomes" id="UP000224854"/>
    </source>
</evidence>